<organism evidence="5 6">
    <name type="scientific">Paenibacillus apiarius</name>
    <dbReference type="NCBI Taxonomy" id="46240"/>
    <lineage>
        <taxon>Bacteria</taxon>
        <taxon>Bacillati</taxon>
        <taxon>Bacillota</taxon>
        <taxon>Bacilli</taxon>
        <taxon>Bacillales</taxon>
        <taxon>Paenibacillaceae</taxon>
        <taxon>Paenibacillus</taxon>
    </lineage>
</organism>
<keyword evidence="6" id="KW-1185">Reference proteome</keyword>
<dbReference type="SUPFAM" id="SSF46785">
    <property type="entry name" value="Winged helix' DNA-binding domain"/>
    <property type="match status" value="1"/>
</dbReference>
<evidence type="ECO:0000256" key="3">
    <source>
        <dbReference type="ARBA" id="ARBA00023163"/>
    </source>
</evidence>
<evidence type="ECO:0000256" key="2">
    <source>
        <dbReference type="ARBA" id="ARBA00023125"/>
    </source>
</evidence>
<comment type="caution">
    <text evidence="5">The sequence shown here is derived from an EMBL/GenBank/DDBJ whole genome shotgun (WGS) entry which is preliminary data.</text>
</comment>
<keyword evidence="3" id="KW-0804">Transcription</keyword>
<keyword evidence="2" id="KW-0238">DNA-binding</keyword>
<sequence length="142" mass="16212">MNDFNSFEKEFTSFQCKVVSHHNKFNIQGITSSQFNIIDYLDKHGPKTARELAEAFHASLPGISKLTKKLIDKNMISQTRDEADRRYYHHAVTEEGQAFLLAAAASRNEVMDSIKSTLDEDELRQFTALCKKINRSLAEAKE</sequence>
<dbReference type="EMBL" id="JAMDLW010000016">
    <property type="protein sequence ID" value="MCY9520559.1"/>
    <property type="molecule type" value="Genomic_DNA"/>
</dbReference>
<dbReference type="Gene3D" id="1.10.10.10">
    <property type="entry name" value="Winged helix-like DNA-binding domain superfamily/Winged helix DNA-binding domain"/>
    <property type="match status" value="1"/>
</dbReference>
<accession>A0ABT4DTA9</accession>
<dbReference type="Pfam" id="PF12802">
    <property type="entry name" value="MarR_2"/>
    <property type="match status" value="1"/>
</dbReference>
<evidence type="ECO:0000313" key="6">
    <source>
        <dbReference type="Proteomes" id="UP001207626"/>
    </source>
</evidence>
<name>A0ABT4DTA9_9BACL</name>
<proteinExistence type="predicted"/>
<dbReference type="Proteomes" id="UP001207626">
    <property type="component" value="Unassembled WGS sequence"/>
</dbReference>
<evidence type="ECO:0000313" key="5">
    <source>
        <dbReference type="EMBL" id="MCY9520559.1"/>
    </source>
</evidence>
<gene>
    <name evidence="5" type="ORF">M5X09_12935</name>
</gene>
<protein>
    <submittedName>
        <fullName evidence="5">MarR family winged helix-turn-helix transcriptional regulator</fullName>
    </submittedName>
</protein>
<reference evidence="5 6" key="1">
    <citation type="submission" date="2022-05" db="EMBL/GenBank/DDBJ databases">
        <title>Genome Sequencing of Bee-Associated Microbes.</title>
        <authorList>
            <person name="Dunlap C."/>
        </authorList>
    </citation>
    <scope>NUCLEOTIDE SEQUENCE [LARGE SCALE GENOMIC DNA]</scope>
    <source>
        <strain evidence="5 6">NRRL NRS-1438</strain>
    </source>
</reference>
<dbReference type="InterPro" id="IPR036388">
    <property type="entry name" value="WH-like_DNA-bd_sf"/>
</dbReference>
<feature type="domain" description="HTH marR-type" evidence="4">
    <location>
        <begin position="1"/>
        <end position="135"/>
    </location>
</feature>
<evidence type="ECO:0000259" key="4">
    <source>
        <dbReference type="PROSITE" id="PS50995"/>
    </source>
</evidence>
<dbReference type="SMART" id="SM00347">
    <property type="entry name" value="HTH_MARR"/>
    <property type="match status" value="1"/>
</dbReference>
<dbReference type="InterPro" id="IPR000835">
    <property type="entry name" value="HTH_MarR-typ"/>
</dbReference>
<dbReference type="PROSITE" id="PS50995">
    <property type="entry name" value="HTH_MARR_2"/>
    <property type="match status" value="1"/>
</dbReference>
<evidence type="ECO:0000256" key="1">
    <source>
        <dbReference type="ARBA" id="ARBA00023015"/>
    </source>
</evidence>
<keyword evidence="1" id="KW-0805">Transcription regulation</keyword>
<dbReference type="RefSeq" id="WP_268601691.1">
    <property type="nucleotide sequence ID" value="NZ_JAMDLV010000024.1"/>
</dbReference>
<dbReference type="InterPro" id="IPR036390">
    <property type="entry name" value="WH_DNA-bd_sf"/>
</dbReference>
<dbReference type="PRINTS" id="PR00598">
    <property type="entry name" value="HTHMARR"/>
</dbReference>
<dbReference type="PANTHER" id="PTHR42756:SF1">
    <property type="entry name" value="TRANSCRIPTIONAL REPRESSOR OF EMRAB OPERON"/>
    <property type="match status" value="1"/>
</dbReference>
<dbReference type="PANTHER" id="PTHR42756">
    <property type="entry name" value="TRANSCRIPTIONAL REGULATOR, MARR"/>
    <property type="match status" value="1"/>
</dbReference>